<feature type="compositionally biased region" description="Polar residues" evidence="1">
    <location>
        <begin position="200"/>
        <end position="211"/>
    </location>
</feature>
<evidence type="ECO:0008006" key="4">
    <source>
        <dbReference type="Google" id="ProtNLM"/>
    </source>
</evidence>
<evidence type="ECO:0000313" key="3">
    <source>
        <dbReference type="Proteomes" id="UP000823674"/>
    </source>
</evidence>
<feature type="region of interest" description="Disordered" evidence="1">
    <location>
        <begin position="145"/>
        <end position="214"/>
    </location>
</feature>
<dbReference type="PANTHER" id="PTHR33223">
    <property type="entry name" value="CCHC-TYPE DOMAIN-CONTAINING PROTEIN"/>
    <property type="match status" value="1"/>
</dbReference>
<sequence length="784" mass="88710">GSVIPDVIVVAETNTFNLTSQWYDWGSEDPFCGLPHEDPKDLIKRLEELASANKHDEISADHIICKIFPYCLSRDAFSWFSKLQPRSLTCWEDIKEAFIGKFFSEGVATRSKRLDKMIKDWEKGIMISMSQILDFVYREENGDIGTPTTHVKQPDIQVHHADESKQKDELNREKLVNHDTVEDDESGEQSKVEEADTKDPTSASIDSSNSEPIDIRTSEMIDTDICHRSIPSTIPDATTSRVELKKPIQVIRPQHRSSPPPHRRSTSTSEMIDTDFCHRSIPLEIPERSSCPQDNANSTQESIDESSCDLTSDVDKVTLKDFLELEEWLQQKLDDQPASGKGLENSLKADDIDRQKPDEIDRHPPYDIDLQSPSNIDQHTPDCIARYPLDCIDRHPCLDELSGYMTEPEMVGRKEHTSGASHLAVPENLRPPLCKEEAVGICKRVKRIHDPVKIMVPCAVFEAESPIPPDKSMELSSYGGVFDNNKYVEASQRGLRFRDEIDNCPAEVSSSDINRTKSIDTNTSSSIDTDQIPSIIPPRIQTSLGERSGGTGRRKKRINEGSQISLIPHFSDDARKSRVRLHKSVGKKGRYWKKRKRTKEGSQLPLTPYFSDSIRKPRVRSRCFSQPFAKLKALLIAEMIDKGEGTSTDDTSSISIDSASYPTFDCLFIVSNDCSSHRPMRPCHYQSTALHQHRSIIVLKILKWINLSTMFTLAKISGQSASREEAAEKRKPRRSMQQLHVDRGRYQIVGLSISYSRIGLARTRRSMSSTDYRSTLAKVYRSTS</sequence>
<feature type="non-terminal residue" evidence="2">
    <location>
        <position position="1"/>
    </location>
</feature>
<feature type="compositionally biased region" description="Basic and acidic residues" evidence="1">
    <location>
        <begin position="347"/>
        <end position="366"/>
    </location>
</feature>
<feature type="compositionally biased region" description="Basic and acidic residues" evidence="1">
    <location>
        <begin position="188"/>
        <end position="199"/>
    </location>
</feature>
<accession>A0ABQ7MQY4</accession>
<organism evidence="2 3">
    <name type="scientific">Brassica rapa subsp. trilocularis</name>
    <dbReference type="NCBI Taxonomy" id="1813537"/>
    <lineage>
        <taxon>Eukaryota</taxon>
        <taxon>Viridiplantae</taxon>
        <taxon>Streptophyta</taxon>
        <taxon>Embryophyta</taxon>
        <taxon>Tracheophyta</taxon>
        <taxon>Spermatophyta</taxon>
        <taxon>Magnoliopsida</taxon>
        <taxon>eudicotyledons</taxon>
        <taxon>Gunneridae</taxon>
        <taxon>Pentapetalae</taxon>
        <taxon>rosids</taxon>
        <taxon>malvids</taxon>
        <taxon>Brassicales</taxon>
        <taxon>Brassicaceae</taxon>
        <taxon>Brassiceae</taxon>
        <taxon>Brassica</taxon>
    </lineage>
</organism>
<feature type="region of interest" description="Disordered" evidence="1">
    <location>
        <begin position="247"/>
        <end position="271"/>
    </location>
</feature>
<protein>
    <recommendedName>
        <fullName evidence="4">Retrotransposon gag domain-containing protein</fullName>
    </recommendedName>
</protein>
<evidence type="ECO:0000256" key="1">
    <source>
        <dbReference type="SAM" id="MobiDB-lite"/>
    </source>
</evidence>
<dbReference type="EMBL" id="JADBGQ010000004">
    <property type="protein sequence ID" value="KAG5401134.1"/>
    <property type="molecule type" value="Genomic_DNA"/>
</dbReference>
<proteinExistence type="predicted"/>
<evidence type="ECO:0000313" key="2">
    <source>
        <dbReference type="EMBL" id="KAG5401134.1"/>
    </source>
</evidence>
<dbReference type="Proteomes" id="UP000823674">
    <property type="component" value="Chromosome A04"/>
</dbReference>
<gene>
    <name evidence="2" type="primary">A04g505730.1_BraROA</name>
    <name evidence="2" type="ORF">IGI04_015741</name>
</gene>
<feature type="compositionally biased region" description="Basic and acidic residues" evidence="1">
    <location>
        <begin position="157"/>
        <end position="180"/>
    </location>
</feature>
<feature type="region of interest" description="Disordered" evidence="1">
    <location>
        <begin position="333"/>
        <end position="379"/>
    </location>
</feature>
<feature type="compositionally biased region" description="Polar residues" evidence="1">
    <location>
        <begin position="290"/>
        <end position="301"/>
    </location>
</feature>
<dbReference type="PANTHER" id="PTHR33223:SF11">
    <property type="entry name" value="ELEMENT PROTEIN, PUTATIVE-RELATED"/>
    <property type="match status" value="1"/>
</dbReference>
<name>A0ABQ7MQY4_BRACM</name>
<comment type="caution">
    <text evidence="2">The sequence shown here is derived from an EMBL/GenBank/DDBJ whole genome shotgun (WGS) entry which is preliminary data.</text>
</comment>
<keyword evidence="3" id="KW-1185">Reference proteome</keyword>
<reference evidence="2 3" key="1">
    <citation type="submission" date="2021-03" db="EMBL/GenBank/DDBJ databases">
        <authorList>
            <person name="King G.J."/>
            <person name="Bancroft I."/>
            <person name="Baten A."/>
            <person name="Bloomfield J."/>
            <person name="Borpatragohain P."/>
            <person name="He Z."/>
            <person name="Irish N."/>
            <person name="Irwin J."/>
            <person name="Liu K."/>
            <person name="Mauleon R.P."/>
            <person name="Moore J."/>
            <person name="Morris R."/>
            <person name="Ostergaard L."/>
            <person name="Wang B."/>
            <person name="Wells R."/>
        </authorList>
    </citation>
    <scope>NUCLEOTIDE SEQUENCE [LARGE SCALE GENOMIC DNA]</scope>
    <source>
        <strain evidence="2">R-o-18</strain>
        <tissue evidence="2">Leaf</tissue>
    </source>
</reference>
<feature type="region of interest" description="Disordered" evidence="1">
    <location>
        <begin position="285"/>
        <end position="309"/>
    </location>
</feature>